<proteinExistence type="predicted"/>
<feature type="domain" description="Heparinase II/III-like C-terminal" evidence="5">
    <location>
        <begin position="276"/>
        <end position="443"/>
    </location>
</feature>
<organism evidence="7 8">
    <name type="scientific">Salinicoccus cyprini</name>
    <dbReference type="NCBI Taxonomy" id="2493691"/>
    <lineage>
        <taxon>Bacteria</taxon>
        <taxon>Bacillati</taxon>
        <taxon>Bacillota</taxon>
        <taxon>Bacilli</taxon>
        <taxon>Bacillales</taxon>
        <taxon>Staphylococcaceae</taxon>
        <taxon>Salinicoccus</taxon>
    </lineage>
</organism>
<dbReference type="OrthoDB" id="7335480at2"/>
<name>A0A558AX97_9STAP</name>
<sequence length="532" mass="61624">MSQYDKNVKISKERIDSYLKGALTVKYNLDTIDVTDGIDWDYVHSHNSNTYQTYLHSLNILKDFTRLCSTGVNNYTQYGKALIENWIENNKEENSLNHAWNEHAVSSRIINIIDFQESHQSEGLERNMFNDMLLAHCKYLNDEKNYKLNNHGLMMDNALLYASRHLRDENLKTAYVDKVLYRIKYALYRDFSRKGVHLENSPEYHRVALILLTNIEKTLDKLALSLGKDATALLKRARLYRTYIMKPDCSYPLIGDTGTIQEKNVTKNYADFIDYDAGIAILQNKNNEKRINSGWMTFKSGYHSMTHKHRDDLSVTLYLDGHDVLIDSGKYSYKKDDPIRQYLVSPDAHNTVSVSGKDYHLSNPMEEQFGLKISKYMKKGKHKIISGVNKLYTDINIIRHSVFTEDNILFIIDHVSGSEVEIFKQNFHFNTEANVDKVEDFAYEIHIGNDKYILKSFMLNEESSGTELLEGKVSRSFSNYDKINKVSFSKVTKKDVFITALYNCNKGSVTNVNLSNGVLSYTYLKEYRKVHV</sequence>
<dbReference type="RefSeq" id="WP_145284495.1">
    <property type="nucleotide sequence ID" value="NZ_VMSJ01000001.1"/>
</dbReference>
<dbReference type="EMBL" id="VMSJ01000001">
    <property type="protein sequence ID" value="TVT28885.1"/>
    <property type="molecule type" value="Genomic_DNA"/>
</dbReference>
<dbReference type="Pfam" id="PF07940">
    <property type="entry name" value="Hepar_II_III_C"/>
    <property type="match status" value="1"/>
</dbReference>
<dbReference type="AlphaFoldDB" id="A0A558AX97"/>
<feature type="domain" description="Heparin-sulfate lyase N-terminal" evidence="6">
    <location>
        <begin position="20"/>
        <end position="274"/>
    </location>
</feature>
<dbReference type="InterPro" id="IPR012480">
    <property type="entry name" value="Hepar_II_III_C"/>
</dbReference>
<evidence type="ECO:0000256" key="1">
    <source>
        <dbReference type="ARBA" id="ARBA00004418"/>
    </source>
</evidence>
<evidence type="ECO:0000313" key="7">
    <source>
        <dbReference type="EMBL" id="TVT28885.1"/>
    </source>
</evidence>
<protein>
    <submittedName>
        <fullName evidence="7">Uncharacterized protein</fullName>
    </submittedName>
</protein>
<evidence type="ECO:0000256" key="3">
    <source>
        <dbReference type="ARBA" id="ARBA00022764"/>
    </source>
</evidence>
<comment type="caution">
    <text evidence="7">The sequence shown here is derived from an EMBL/GenBank/DDBJ whole genome shotgun (WGS) entry which is preliminary data.</text>
</comment>
<comment type="subcellular location">
    <subcellularLocation>
        <location evidence="1">Periplasm</location>
    </subcellularLocation>
</comment>
<dbReference type="Proteomes" id="UP000315103">
    <property type="component" value="Unassembled WGS sequence"/>
</dbReference>
<dbReference type="Gene3D" id="1.50.10.100">
    <property type="entry name" value="Chondroitin AC/alginate lyase"/>
    <property type="match status" value="1"/>
</dbReference>
<dbReference type="Pfam" id="PF16889">
    <property type="entry name" value="Hepar_II_III_N"/>
    <property type="match status" value="1"/>
</dbReference>
<dbReference type="InterPro" id="IPR031680">
    <property type="entry name" value="Hepar_II_III_N"/>
</dbReference>
<reference evidence="7 8" key="1">
    <citation type="submission" date="2019-07" db="EMBL/GenBank/DDBJ databases">
        <title>Salinicoccus cyprini sp. nov., isolated from gastro-intestinal tract of mirror carp, Cyprinus carpio var. specularis, collected from Gobind Sagar Reservoir, Himachal Pradesh, India.</title>
        <authorList>
            <person name="Talwar C."/>
            <person name="Singh A.K."/>
            <person name="Lal R."/>
            <person name="Negi R.K."/>
        </authorList>
    </citation>
    <scope>NUCLEOTIDE SEQUENCE [LARGE SCALE GENOMIC DNA]</scope>
    <source>
        <strain evidence="7 8">CT19</strain>
    </source>
</reference>
<evidence type="ECO:0000313" key="8">
    <source>
        <dbReference type="Proteomes" id="UP000315103"/>
    </source>
</evidence>
<evidence type="ECO:0000256" key="4">
    <source>
        <dbReference type="ARBA" id="ARBA00023239"/>
    </source>
</evidence>
<accession>A0A558AX97</accession>
<dbReference type="InterPro" id="IPR008929">
    <property type="entry name" value="Chondroitin_lyas"/>
</dbReference>
<dbReference type="GO" id="GO:0016829">
    <property type="term" value="F:lyase activity"/>
    <property type="evidence" value="ECO:0007669"/>
    <property type="project" value="UniProtKB-KW"/>
</dbReference>
<evidence type="ECO:0000259" key="6">
    <source>
        <dbReference type="Pfam" id="PF16889"/>
    </source>
</evidence>
<dbReference type="GO" id="GO:0042597">
    <property type="term" value="C:periplasmic space"/>
    <property type="evidence" value="ECO:0007669"/>
    <property type="project" value="UniProtKB-SubCell"/>
</dbReference>
<keyword evidence="4" id="KW-0456">Lyase</keyword>
<dbReference type="SUPFAM" id="SSF48230">
    <property type="entry name" value="Chondroitin AC/alginate lyase"/>
    <property type="match status" value="1"/>
</dbReference>
<dbReference type="PANTHER" id="PTHR39210">
    <property type="entry name" value="HEPARIN-SULFATE LYASE"/>
    <property type="match status" value="1"/>
</dbReference>
<keyword evidence="8" id="KW-1185">Reference proteome</keyword>
<dbReference type="PANTHER" id="PTHR39210:SF1">
    <property type="entry name" value="HEPARIN-SULFATE LYASE"/>
    <property type="match status" value="1"/>
</dbReference>
<evidence type="ECO:0000259" key="5">
    <source>
        <dbReference type="Pfam" id="PF07940"/>
    </source>
</evidence>
<evidence type="ECO:0000256" key="2">
    <source>
        <dbReference type="ARBA" id="ARBA00022729"/>
    </source>
</evidence>
<gene>
    <name evidence="7" type="ORF">FO441_00980</name>
</gene>
<dbReference type="Gene3D" id="2.70.98.70">
    <property type="match status" value="1"/>
</dbReference>
<keyword evidence="3" id="KW-0574">Periplasm</keyword>
<keyword evidence="2" id="KW-0732">Signal</keyword>